<gene>
    <name evidence="2" type="ORF">Taro_041310</name>
</gene>
<feature type="region of interest" description="Disordered" evidence="1">
    <location>
        <begin position="55"/>
        <end position="81"/>
    </location>
</feature>
<keyword evidence="3" id="KW-1185">Reference proteome</keyword>
<comment type="caution">
    <text evidence="2">The sequence shown here is derived from an EMBL/GenBank/DDBJ whole genome shotgun (WGS) entry which is preliminary data.</text>
</comment>
<dbReference type="EMBL" id="NMUH01004126">
    <property type="protein sequence ID" value="MQM08454.1"/>
    <property type="molecule type" value="Genomic_DNA"/>
</dbReference>
<proteinExistence type="predicted"/>
<dbReference type="Proteomes" id="UP000652761">
    <property type="component" value="Unassembled WGS sequence"/>
</dbReference>
<name>A0A843WWX7_COLES</name>
<evidence type="ECO:0000313" key="3">
    <source>
        <dbReference type="Proteomes" id="UP000652761"/>
    </source>
</evidence>
<feature type="region of interest" description="Disordered" evidence="1">
    <location>
        <begin position="1"/>
        <end position="22"/>
    </location>
</feature>
<dbReference type="AlphaFoldDB" id="A0A843WWX7"/>
<sequence length="81" mass="8861">MNPKSHIHLEKGKSLFSGLGPPPEVATARYAAISEGRDARTRRDQIATGRLAATCPRFTPAPGSAKRGRTPHRDPIRRESM</sequence>
<accession>A0A843WWX7</accession>
<reference evidence="2" key="1">
    <citation type="submission" date="2017-07" db="EMBL/GenBank/DDBJ databases">
        <title>Taro Niue Genome Assembly and Annotation.</title>
        <authorList>
            <person name="Atibalentja N."/>
            <person name="Keating K."/>
            <person name="Fields C.J."/>
        </authorList>
    </citation>
    <scope>NUCLEOTIDE SEQUENCE</scope>
    <source>
        <strain evidence="2">Niue_2</strain>
        <tissue evidence="2">Leaf</tissue>
    </source>
</reference>
<protein>
    <submittedName>
        <fullName evidence="2">Uncharacterized protein</fullName>
    </submittedName>
</protein>
<evidence type="ECO:0000313" key="2">
    <source>
        <dbReference type="EMBL" id="MQM08454.1"/>
    </source>
</evidence>
<feature type="compositionally biased region" description="Basic and acidic residues" evidence="1">
    <location>
        <begin position="71"/>
        <end position="81"/>
    </location>
</feature>
<organism evidence="2 3">
    <name type="scientific">Colocasia esculenta</name>
    <name type="common">Wild taro</name>
    <name type="synonym">Arum esculentum</name>
    <dbReference type="NCBI Taxonomy" id="4460"/>
    <lineage>
        <taxon>Eukaryota</taxon>
        <taxon>Viridiplantae</taxon>
        <taxon>Streptophyta</taxon>
        <taxon>Embryophyta</taxon>
        <taxon>Tracheophyta</taxon>
        <taxon>Spermatophyta</taxon>
        <taxon>Magnoliopsida</taxon>
        <taxon>Liliopsida</taxon>
        <taxon>Araceae</taxon>
        <taxon>Aroideae</taxon>
        <taxon>Colocasieae</taxon>
        <taxon>Colocasia</taxon>
    </lineage>
</organism>
<evidence type="ECO:0000256" key="1">
    <source>
        <dbReference type="SAM" id="MobiDB-lite"/>
    </source>
</evidence>